<dbReference type="GO" id="GO:0005840">
    <property type="term" value="C:ribosome"/>
    <property type="evidence" value="ECO:0007669"/>
    <property type="project" value="UniProtKB-KW"/>
</dbReference>
<dbReference type="SUPFAM" id="SSF54189">
    <property type="entry name" value="Ribosomal proteins S24e, L23 and L15e"/>
    <property type="match status" value="1"/>
</dbReference>
<name>A0A419UU16_9BACL</name>
<dbReference type="PANTHER" id="PTHR11620">
    <property type="entry name" value="60S RIBOSOMAL PROTEIN L23A"/>
    <property type="match status" value="1"/>
</dbReference>
<proteinExistence type="inferred from homology"/>
<dbReference type="Pfam" id="PF00276">
    <property type="entry name" value="Ribosomal_L23"/>
    <property type="match status" value="1"/>
</dbReference>
<comment type="function">
    <text evidence="6">One of the early assembly proteins it binds 23S rRNA. One of the proteins that surrounds the polypeptide exit tunnel on the outside of the ribosome. Forms the main docking site for trigger factor binding to the ribosome.</text>
</comment>
<dbReference type="InterPro" id="IPR001014">
    <property type="entry name" value="Ribosomal_uL23_CS"/>
</dbReference>
<evidence type="ECO:0000256" key="5">
    <source>
        <dbReference type="ARBA" id="ARBA00023274"/>
    </source>
</evidence>
<dbReference type="GO" id="GO:1990904">
    <property type="term" value="C:ribonucleoprotein complex"/>
    <property type="evidence" value="ECO:0007669"/>
    <property type="project" value="UniProtKB-KW"/>
</dbReference>
<dbReference type="RefSeq" id="WP_211327010.1">
    <property type="nucleotide sequence ID" value="NZ_RAPK01000014.1"/>
</dbReference>
<keyword evidence="2 6" id="KW-0699">rRNA-binding</keyword>
<dbReference type="FunFam" id="3.30.70.330:FF:000001">
    <property type="entry name" value="50S ribosomal protein L23"/>
    <property type="match status" value="1"/>
</dbReference>
<comment type="similarity">
    <text evidence="1 6 7">Belongs to the universal ribosomal protein uL23 family.</text>
</comment>
<reference evidence="8 9" key="1">
    <citation type="submission" date="2018-09" db="EMBL/GenBank/DDBJ databases">
        <title>Genomic Encyclopedia of Archaeal and Bacterial Type Strains, Phase II (KMG-II): from individual species to whole genera.</title>
        <authorList>
            <person name="Goeker M."/>
        </authorList>
    </citation>
    <scope>NUCLEOTIDE SEQUENCE [LARGE SCALE GENOMIC DNA]</scope>
    <source>
        <strain evidence="8 9">DSM 17008</strain>
    </source>
</reference>
<dbReference type="InterPro" id="IPR012677">
    <property type="entry name" value="Nucleotide-bd_a/b_plait_sf"/>
</dbReference>
<evidence type="ECO:0000256" key="4">
    <source>
        <dbReference type="ARBA" id="ARBA00022980"/>
    </source>
</evidence>
<comment type="caution">
    <text evidence="8">The sequence shown here is derived from an EMBL/GenBank/DDBJ whole genome shotgun (WGS) entry which is preliminary data.</text>
</comment>
<dbReference type="AlphaFoldDB" id="A0A419UU16"/>
<evidence type="ECO:0000313" key="9">
    <source>
        <dbReference type="Proteomes" id="UP000285120"/>
    </source>
</evidence>
<dbReference type="Gene3D" id="3.30.70.330">
    <property type="match status" value="1"/>
</dbReference>
<comment type="subunit">
    <text evidence="6">Part of the 50S ribosomal subunit. Contacts protein L29, and trigger factor when it is bound to the ribosome.</text>
</comment>
<dbReference type="GO" id="GO:0006412">
    <property type="term" value="P:translation"/>
    <property type="evidence" value="ECO:0007669"/>
    <property type="project" value="UniProtKB-UniRule"/>
</dbReference>
<keyword evidence="3 6" id="KW-0694">RNA-binding</keyword>
<evidence type="ECO:0000256" key="2">
    <source>
        <dbReference type="ARBA" id="ARBA00022730"/>
    </source>
</evidence>
<evidence type="ECO:0000256" key="1">
    <source>
        <dbReference type="ARBA" id="ARBA00006700"/>
    </source>
</evidence>
<evidence type="ECO:0000256" key="6">
    <source>
        <dbReference type="HAMAP-Rule" id="MF_01369"/>
    </source>
</evidence>
<dbReference type="Proteomes" id="UP000285120">
    <property type="component" value="Unassembled WGS sequence"/>
</dbReference>
<protein>
    <recommendedName>
        <fullName evidence="6">Large ribosomal subunit protein uL23</fullName>
    </recommendedName>
</protein>
<dbReference type="GO" id="GO:0003735">
    <property type="term" value="F:structural constituent of ribosome"/>
    <property type="evidence" value="ECO:0007669"/>
    <property type="project" value="InterPro"/>
</dbReference>
<sequence length="95" mass="11123">MEARDVIKNPVITERTAELMELRQYTFEVNVKANKIQIKKAIEEIFGVKVSRVNTMNYKGKFRRFGRYTGFKPSRKKAIITLTEDSQEIEFFEGA</sequence>
<dbReference type="PROSITE" id="PS00050">
    <property type="entry name" value="RIBOSOMAL_L23"/>
    <property type="match status" value="1"/>
</dbReference>
<evidence type="ECO:0000256" key="3">
    <source>
        <dbReference type="ARBA" id="ARBA00022884"/>
    </source>
</evidence>
<keyword evidence="4 6" id="KW-0689">Ribosomal protein</keyword>
<dbReference type="GO" id="GO:0019843">
    <property type="term" value="F:rRNA binding"/>
    <property type="evidence" value="ECO:0007669"/>
    <property type="project" value="UniProtKB-UniRule"/>
</dbReference>
<gene>
    <name evidence="6" type="primary">rplW</name>
    <name evidence="8" type="ORF">ATL39_3463</name>
</gene>
<keyword evidence="9" id="KW-1185">Reference proteome</keyword>
<evidence type="ECO:0000313" key="8">
    <source>
        <dbReference type="EMBL" id="RKD67562.1"/>
    </source>
</evidence>
<dbReference type="InterPro" id="IPR013025">
    <property type="entry name" value="Ribosomal_uL23-like"/>
</dbReference>
<evidence type="ECO:0000256" key="7">
    <source>
        <dbReference type="RuleBase" id="RU003934"/>
    </source>
</evidence>
<dbReference type="NCBIfam" id="NF004363">
    <property type="entry name" value="PRK05738.2-4"/>
    <property type="match status" value="1"/>
</dbReference>
<organism evidence="8 9">
    <name type="scientific">Sinobaca qinghaiensis</name>
    <dbReference type="NCBI Taxonomy" id="342944"/>
    <lineage>
        <taxon>Bacteria</taxon>
        <taxon>Bacillati</taxon>
        <taxon>Bacillota</taxon>
        <taxon>Bacilli</taxon>
        <taxon>Bacillales</taxon>
        <taxon>Sporolactobacillaceae</taxon>
        <taxon>Sinobaca</taxon>
    </lineage>
</organism>
<dbReference type="InterPro" id="IPR012678">
    <property type="entry name" value="Ribosomal_uL23/eL15/eS24_sf"/>
</dbReference>
<keyword evidence="5 6" id="KW-0687">Ribonucleoprotein</keyword>
<dbReference type="HAMAP" id="MF_01369_B">
    <property type="entry name" value="Ribosomal_uL23_B"/>
    <property type="match status" value="1"/>
</dbReference>
<dbReference type="EMBL" id="RAPK01000014">
    <property type="protein sequence ID" value="RKD67562.1"/>
    <property type="molecule type" value="Genomic_DNA"/>
</dbReference>
<accession>A0A419UU16</accession>